<dbReference type="EMBL" id="CP034210">
    <property type="protein sequence ID" value="QBZ66109.1"/>
    <property type="molecule type" value="Genomic_DNA"/>
</dbReference>
<sequence>MACPIPSDQIRQNLERSAREKGFCSPFQLGGPYKLGSHIENPTVGNGDLKHPEPDFYFACPPNKSYIFSVARKSGHGGHGRPSGIRLQGGFLPYRDITADTSEHTWYRASQLQKTHPDICKKVNKRPKEWEDLYDYFDGEDIYQMGAYNAWCVVNLLYEMNLHISEDIEAEWKKLMDLALYEWLANFDDAKEKLLAFDRHKTTRSILTVLDDASNVFDLDALTRNQKAMLAIRTGLLREKLLAESTENSGVTVPTQFKPTLRVPEATHDHYVNMPLSAPPAVSYFQTQSTQPQSSQIPASTPVLCSTLSDETRSSFKEETKGPKNDYPKTPEHGRFHSRSNHVSPVKFPQHRQHAPTAPVPVFFGSHSPDKGDQQGQVPAPSQPVQRGVSAPFGFQSQQQFPVAVPQGYQGPQMQPPPVMPEQNHRVRFHPSSSVDNNQAYSNKQQPARSRHAQQPSNGNMSHRSRNSSTSPQKNGTWEPRDVPNSIHGPVVCRPGSRRDSTCHDGGSNLSLNSETRHASSSVLEDRQNLPHGQHNGHHHKQQLCANHHLGPFEPSVECECRACCERSRSVIVFFDKESVAESHLEDLRRIFSHWGQIEHACILSRRPYYHHKATFEVAAVRYHSDSVPPAVLRDMLPSRPCRLGNSIVRARHPKGSKHFKGYPTSPNRRRNSVANSAAASGSRPSHQYPGQANHSMPPPSWPANDKQVNGNGPNHGRHAKKPAHVGQLTLGRDQQQPQYGNMGQGQTGLPTPPMSANLNIPAPPVQASMHNMVGLPYQMAPLPTGMSTYAHNQPPFNSVTTYPSMASAPLPGQATFAYHPQPAPHNLSQQAGPFLGLPAPPAVPAVAAVPGPGLPVKPMVVASANGGQSVSSQTGKDTRHNSITVSREGSPKKQVPSNKVQPPLAGSPMTQKEFAENGKVEATKTNEPKKVPTAIVTDLHDQADSGSSTANSSFVILTPCSSFNSASNENSPSRTQPEPEARDRGVIDYGTVRIRIKKNLGPSSLFNEWMVSAENEASDTEGTVIEPSADAEQGDVVAVSTDTSNVKGLPQADLHSVMPADEKSGNPDLRSDGGRHVSATTNADINATGMPLAGDHEQHDVPQKQGGPKKGKNKKKNKAKQQQGQESTATSSVADRNEAHFAADGNQNYGQETGVQGQDGQDKKSWKKNKRNHPKKTFQAPSEKSDGSRAMSLASGPSGRVTPEPAVHDNQAGGTAAEAKPAATNGPPSPPHGTAGLAVTKTRAGREGPATLAHDDIPVIAPPSVQTGPDSSPFASQKDEITRQLSDREPAVSTVMTKPPPKLMITQTSRSTTLPAGFDPFPRPLRTATPNAATVAAKQDQPKLPPAPPPAPARELTPPATPKKNTSSSDPPPVQADQVELPPSPPSSRQPSFNPNAQVFVSGGARQPPQFSQPAASQPAEQQEAKKFQKKKKKPAKKPQKHQQNQGHQQNQEEKPAVPKTSNEFMNSTNWRATAPAASPQKASGVQKPQEAAKSQSAAATVNNNTSNSNRNADRSVTPSTPPEPAYKKGDKVDVSKGETFLKHRFNVMSELRGRSHKEDRSSRLTSSTSTSAPVQGGAVDSSTSSFAAKARNSDNGKPIPSTESFNAWPSLPSRPGTDQPDASLLTPRGGGLKRDGEKKASSPVSSEKSAGTAAAEAKGSRVATSTLLSLKLTQHKTRAMSSAN</sequence>
<feature type="region of interest" description="Disordered" evidence="1">
    <location>
        <begin position="866"/>
        <end position="914"/>
    </location>
</feature>
<feature type="compositionally biased region" description="Polar residues" evidence="1">
    <location>
        <begin position="431"/>
        <end position="476"/>
    </location>
</feature>
<name>A0A4P7NUK9_PYROR</name>
<feature type="compositionally biased region" description="Polar residues" evidence="1">
    <location>
        <begin position="1265"/>
        <end position="1276"/>
    </location>
</feature>
<feature type="compositionally biased region" description="Pro residues" evidence="1">
    <location>
        <begin position="1344"/>
        <end position="1353"/>
    </location>
</feature>
<feature type="compositionally biased region" description="Polar residues" evidence="1">
    <location>
        <begin position="685"/>
        <end position="695"/>
    </location>
</feature>
<proteinExistence type="predicted"/>
<feature type="compositionally biased region" description="Basic residues" evidence="1">
    <location>
        <begin position="650"/>
        <end position="661"/>
    </location>
</feature>
<feature type="compositionally biased region" description="Basic and acidic residues" evidence="1">
    <location>
        <begin position="310"/>
        <end position="335"/>
    </location>
</feature>
<reference evidence="2 3" key="1">
    <citation type="journal article" date="2019" name="Mol. Biol. Evol.">
        <title>Blast fungal genomes show frequent chromosomal changes, gene gains and losses, and effector gene turnover.</title>
        <authorList>
            <person name="Gomez Luciano L.B."/>
            <person name="Jason Tsai I."/>
            <person name="Chuma I."/>
            <person name="Tosa Y."/>
            <person name="Chen Y.H."/>
            <person name="Li J.Y."/>
            <person name="Li M.Y."/>
            <person name="Jade Lu M.Y."/>
            <person name="Nakayashiki H."/>
            <person name="Li W.H."/>
        </authorList>
    </citation>
    <scope>NUCLEOTIDE SEQUENCE [LARGE SCALE GENOMIC DNA]</scope>
    <source>
        <strain evidence="2">MZ5-1-6</strain>
    </source>
</reference>
<feature type="compositionally biased region" description="Polar residues" evidence="1">
    <location>
        <begin position="1146"/>
        <end position="1160"/>
    </location>
</feature>
<feature type="compositionally biased region" description="Low complexity" evidence="1">
    <location>
        <begin position="1408"/>
        <end position="1423"/>
    </location>
</feature>
<feature type="compositionally biased region" description="Basic residues" evidence="1">
    <location>
        <begin position="1166"/>
        <end position="1177"/>
    </location>
</feature>
<feature type="compositionally biased region" description="Basic and acidic residues" evidence="1">
    <location>
        <begin position="1061"/>
        <end position="1076"/>
    </location>
</feature>
<feature type="region of interest" description="Disordered" evidence="1">
    <location>
        <begin position="406"/>
        <end position="540"/>
    </location>
</feature>
<feature type="compositionally biased region" description="Polar residues" evidence="1">
    <location>
        <begin position="508"/>
        <end position="523"/>
    </location>
</feature>
<feature type="region of interest" description="Disordered" evidence="1">
    <location>
        <begin position="308"/>
        <end position="390"/>
    </location>
</feature>
<accession>A0A4P7NUK9</accession>
<feature type="compositionally biased region" description="Polar residues" evidence="1">
    <location>
        <begin position="866"/>
        <end position="888"/>
    </location>
</feature>
<feature type="compositionally biased region" description="Basic and acidic residues" evidence="1">
    <location>
        <begin position="1527"/>
        <end position="1543"/>
    </location>
</feature>
<feature type="compositionally biased region" description="Low complexity" evidence="1">
    <location>
        <begin position="673"/>
        <end position="684"/>
    </location>
</feature>
<feature type="compositionally biased region" description="Basic residues" evidence="1">
    <location>
        <begin position="1429"/>
        <end position="1442"/>
    </location>
</feature>
<feature type="compositionally biased region" description="Polar residues" evidence="1">
    <location>
        <begin position="1461"/>
        <end position="1473"/>
    </location>
</feature>
<dbReference type="Proteomes" id="UP000294847">
    <property type="component" value="Chromosome 7"/>
</dbReference>
<feature type="compositionally biased region" description="Basic and acidic residues" evidence="1">
    <location>
        <begin position="1278"/>
        <end position="1291"/>
    </location>
</feature>
<feature type="region of interest" description="Disordered" evidence="1">
    <location>
        <begin position="963"/>
        <end position="986"/>
    </location>
</feature>
<gene>
    <name evidence="2" type="ORF">PoMZ_13080</name>
</gene>
<protein>
    <submittedName>
        <fullName evidence="2">Uncharacterized protein</fullName>
    </submittedName>
</protein>
<feature type="region of interest" description="Disordered" evidence="1">
    <location>
        <begin position="1040"/>
        <end position="1665"/>
    </location>
</feature>
<organism evidence="2 3">
    <name type="scientific">Pyricularia oryzae</name>
    <name type="common">Rice blast fungus</name>
    <name type="synonym">Magnaporthe oryzae</name>
    <dbReference type="NCBI Taxonomy" id="318829"/>
    <lineage>
        <taxon>Eukaryota</taxon>
        <taxon>Fungi</taxon>
        <taxon>Dikarya</taxon>
        <taxon>Ascomycota</taxon>
        <taxon>Pezizomycotina</taxon>
        <taxon>Sordariomycetes</taxon>
        <taxon>Sordariomycetidae</taxon>
        <taxon>Magnaporthales</taxon>
        <taxon>Pyriculariaceae</taxon>
        <taxon>Pyricularia</taxon>
    </lineage>
</organism>
<feature type="compositionally biased region" description="Basic and acidic residues" evidence="1">
    <location>
        <begin position="1553"/>
        <end position="1564"/>
    </location>
</feature>
<feature type="compositionally biased region" description="Low complexity" evidence="1">
    <location>
        <begin position="1213"/>
        <end position="1227"/>
    </location>
</feature>
<feature type="compositionally biased region" description="Low complexity" evidence="1">
    <location>
        <begin position="1498"/>
        <end position="1512"/>
    </location>
</feature>
<evidence type="ECO:0000313" key="2">
    <source>
        <dbReference type="EMBL" id="QBZ66109.1"/>
    </source>
</evidence>
<feature type="compositionally biased region" description="Basic residues" evidence="1">
    <location>
        <begin position="1108"/>
        <end position="1120"/>
    </location>
</feature>
<feature type="compositionally biased region" description="Polar residues" evidence="1">
    <location>
        <begin position="1306"/>
        <end position="1315"/>
    </location>
</feature>
<feature type="region of interest" description="Disordered" evidence="1">
    <location>
        <begin position="650"/>
        <end position="723"/>
    </location>
</feature>
<feature type="compositionally biased region" description="Polar residues" evidence="1">
    <location>
        <begin position="963"/>
        <end position="977"/>
    </location>
</feature>
<evidence type="ECO:0000256" key="1">
    <source>
        <dbReference type="SAM" id="MobiDB-lite"/>
    </source>
</evidence>
<evidence type="ECO:0000313" key="3">
    <source>
        <dbReference type="Proteomes" id="UP000294847"/>
    </source>
</evidence>